<keyword evidence="2 4" id="KW-0808">Transferase</keyword>
<dbReference type="PRINTS" id="PR00990">
    <property type="entry name" value="RIBOKINASE"/>
</dbReference>
<proteinExistence type="inferred from homology"/>
<dbReference type="GO" id="GO:0006796">
    <property type="term" value="P:phosphate-containing compound metabolic process"/>
    <property type="evidence" value="ECO:0007669"/>
    <property type="project" value="UniProtKB-ARBA"/>
</dbReference>
<organism evidence="6 7">
    <name type="scientific">Parafannyhessea umbonata</name>
    <dbReference type="NCBI Taxonomy" id="604330"/>
    <lineage>
        <taxon>Bacteria</taxon>
        <taxon>Bacillati</taxon>
        <taxon>Actinomycetota</taxon>
        <taxon>Coriobacteriia</taxon>
        <taxon>Coriobacteriales</taxon>
        <taxon>Atopobiaceae</taxon>
        <taxon>Parafannyhessea</taxon>
    </lineage>
</organism>
<dbReference type="SUPFAM" id="SSF53613">
    <property type="entry name" value="Ribokinase-like"/>
    <property type="match status" value="1"/>
</dbReference>
<dbReference type="RefSeq" id="WP_170103030.1">
    <property type="nucleotide sequence ID" value="NZ_JABAGR010000001.1"/>
</dbReference>
<dbReference type="GO" id="GO:0005829">
    <property type="term" value="C:cytosol"/>
    <property type="evidence" value="ECO:0007669"/>
    <property type="project" value="TreeGrafter"/>
</dbReference>
<dbReference type="Pfam" id="PF00294">
    <property type="entry name" value="PfkB"/>
    <property type="match status" value="1"/>
</dbReference>
<feature type="domain" description="Carbohydrate kinase PfkB" evidence="5">
    <location>
        <begin position="23"/>
        <end position="319"/>
    </location>
</feature>
<name>A0A7X9XZ19_9ACTN</name>
<gene>
    <name evidence="6" type="ORF">HF885_00515</name>
</gene>
<evidence type="ECO:0000256" key="1">
    <source>
        <dbReference type="ARBA" id="ARBA00010688"/>
    </source>
</evidence>
<reference evidence="6 7" key="1">
    <citation type="submission" date="2020-04" db="EMBL/GenBank/DDBJ databases">
        <authorList>
            <person name="Hitch T.C.A."/>
            <person name="Wylensek D."/>
            <person name="Clavel T."/>
        </authorList>
    </citation>
    <scope>NUCLEOTIDE SEQUENCE [LARGE SCALE GENOMIC DNA]</scope>
    <source>
        <strain evidence="6 7">105184</strain>
    </source>
</reference>
<dbReference type="PROSITE" id="PS00584">
    <property type="entry name" value="PFKB_KINASES_2"/>
    <property type="match status" value="1"/>
</dbReference>
<dbReference type="InterPro" id="IPR029056">
    <property type="entry name" value="Ribokinase-like"/>
</dbReference>
<dbReference type="InterPro" id="IPR011611">
    <property type="entry name" value="PfkB_dom"/>
</dbReference>
<dbReference type="InterPro" id="IPR002173">
    <property type="entry name" value="Carboh/pur_kinase_PfkB_CS"/>
</dbReference>
<sequence>MSTNATQGCPDASAAQSANKPLDVVCVGAAIVDVPLQPVSKDIFDNESYPLEQISMTIGGDAINESTIISRLGHKVGLMSMVGKDVVGDFILDHCRKEGIDTQGMKLREGVNTSINVGLVTADGERTFVTNRNGSLWKMGIEDVDLGLIARGRLLSLASFFNNPRLNNDALVRIFKVAKSAGMVITADMIKPRLGETFDDIAEALSYVDYFFPNCDEARLMTGEDDIECVADKILSYGVKHVVIKIGKQGVFIKGQDGQKVIVPAMKGIIAVDTIGAGDNFASGFITGLLEGKSLVECGEYGNVAASLAITSIGATTGVKSRDLFDRQLAHYKQQYA</sequence>
<comment type="similarity">
    <text evidence="1 4">Belongs to the carbohydrate kinase PfkB family.</text>
</comment>
<dbReference type="PANTHER" id="PTHR10584:SF166">
    <property type="entry name" value="RIBOKINASE"/>
    <property type="match status" value="1"/>
</dbReference>
<dbReference type="InterPro" id="IPR002139">
    <property type="entry name" value="Ribo/fructo_kinase"/>
</dbReference>
<dbReference type="CDD" id="cd01166">
    <property type="entry name" value="KdgK"/>
    <property type="match status" value="1"/>
</dbReference>
<dbReference type="Gene3D" id="3.40.1190.20">
    <property type="match status" value="1"/>
</dbReference>
<dbReference type="EMBL" id="JABAGR010000001">
    <property type="protein sequence ID" value="NMF24926.1"/>
    <property type="molecule type" value="Genomic_DNA"/>
</dbReference>
<dbReference type="Proteomes" id="UP000565613">
    <property type="component" value="Unassembled WGS sequence"/>
</dbReference>
<evidence type="ECO:0000259" key="5">
    <source>
        <dbReference type="Pfam" id="PF00294"/>
    </source>
</evidence>
<evidence type="ECO:0000256" key="3">
    <source>
        <dbReference type="ARBA" id="ARBA00022777"/>
    </source>
</evidence>
<dbReference type="GO" id="GO:0016301">
    <property type="term" value="F:kinase activity"/>
    <property type="evidence" value="ECO:0007669"/>
    <property type="project" value="UniProtKB-KW"/>
</dbReference>
<dbReference type="PROSITE" id="PS00583">
    <property type="entry name" value="PFKB_KINASES_1"/>
    <property type="match status" value="1"/>
</dbReference>
<evidence type="ECO:0000256" key="2">
    <source>
        <dbReference type="ARBA" id="ARBA00022679"/>
    </source>
</evidence>
<accession>A0A7X9XZ19</accession>
<comment type="caution">
    <text evidence="6">The sequence shown here is derived from an EMBL/GenBank/DDBJ whole genome shotgun (WGS) entry which is preliminary data.</text>
</comment>
<protein>
    <submittedName>
        <fullName evidence="6">Carbohydrate kinase family protein</fullName>
    </submittedName>
</protein>
<evidence type="ECO:0000313" key="6">
    <source>
        <dbReference type="EMBL" id="NMF24926.1"/>
    </source>
</evidence>
<dbReference type="AlphaFoldDB" id="A0A7X9XZ19"/>
<keyword evidence="3 4" id="KW-0418">Kinase</keyword>
<dbReference type="PANTHER" id="PTHR10584">
    <property type="entry name" value="SUGAR KINASE"/>
    <property type="match status" value="1"/>
</dbReference>
<evidence type="ECO:0000313" key="7">
    <source>
        <dbReference type="Proteomes" id="UP000565613"/>
    </source>
</evidence>
<evidence type="ECO:0000256" key="4">
    <source>
        <dbReference type="RuleBase" id="RU003704"/>
    </source>
</evidence>